<evidence type="ECO:0000259" key="5">
    <source>
        <dbReference type="PROSITE" id="PS51821"/>
    </source>
</evidence>
<dbReference type="PROSITE" id="PS50837">
    <property type="entry name" value="NACHT"/>
    <property type="match status" value="1"/>
</dbReference>
<keyword evidence="7" id="KW-1185">Reference proteome</keyword>
<feature type="repeat" description="ANK" evidence="2">
    <location>
        <begin position="1427"/>
        <end position="1459"/>
    </location>
</feature>
<dbReference type="SUPFAM" id="SSF52540">
    <property type="entry name" value="P-loop containing nucleoside triphosphate hydrolases"/>
    <property type="match status" value="1"/>
</dbReference>
<dbReference type="InterPro" id="IPR038491">
    <property type="entry name" value="Velvet_dom_sf"/>
</dbReference>
<dbReference type="InterPro" id="IPR037525">
    <property type="entry name" value="Velvet_dom"/>
</dbReference>
<protein>
    <submittedName>
        <fullName evidence="6">Velvet factor</fullName>
    </submittedName>
</protein>
<reference evidence="6 7" key="1">
    <citation type="journal article" date="2016" name="BMC Genomics">
        <title>Genome sequencing and secondary metabolism of the postharvest pathogen Penicillium griseofulvum.</title>
        <authorList>
            <person name="Banani H."/>
            <person name="Marcet-Houben M."/>
            <person name="Ballester A.R."/>
            <person name="Abbruscato P."/>
            <person name="Gonzalez-Candelas L."/>
            <person name="Gabaldon T."/>
            <person name="Spadaro D."/>
        </authorList>
    </citation>
    <scope>NUCLEOTIDE SEQUENCE [LARGE SCALE GENOMIC DNA]</scope>
    <source>
        <strain evidence="6 7">PG3</strain>
    </source>
</reference>
<dbReference type="InterPro" id="IPR055530">
    <property type="entry name" value="DUF7104"/>
</dbReference>
<evidence type="ECO:0000256" key="2">
    <source>
        <dbReference type="PROSITE-ProRule" id="PRU00023"/>
    </source>
</evidence>
<evidence type="ECO:0000313" key="6">
    <source>
        <dbReference type="EMBL" id="KXG49496.1"/>
    </source>
</evidence>
<evidence type="ECO:0000259" key="4">
    <source>
        <dbReference type="PROSITE" id="PS50837"/>
    </source>
</evidence>
<feature type="domain" description="NACHT" evidence="4">
    <location>
        <begin position="308"/>
        <end position="464"/>
    </location>
</feature>
<dbReference type="EMBL" id="LHQR01000049">
    <property type="protein sequence ID" value="KXG49496.1"/>
    <property type="molecule type" value="Genomic_DNA"/>
</dbReference>
<dbReference type="Pfam" id="PF24809">
    <property type="entry name" value="DUF7708"/>
    <property type="match status" value="1"/>
</dbReference>
<feature type="repeat" description="ANK" evidence="2">
    <location>
        <begin position="1393"/>
        <end position="1413"/>
    </location>
</feature>
<dbReference type="Gene3D" id="2.60.40.3960">
    <property type="entry name" value="Velvet domain"/>
    <property type="match status" value="1"/>
</dbReference>
<gene>
    <name evidence="6" type="ORF">PGRI_070770</name>
</gene>
<feature type="compositionally biased region" description="Polar residues" evidence="3">
    <location>
        <begin position="1516"/>
        <end position="1534"/>
    </location>
</feature>
<dbReference type="InterPro" id="IPR056125">
    <property type="entry name" value="DUF7708"/>
</dbReference>
<feature type="region of interest" description="Disordered" evidence="3">
    <location>
        <begin position="1510"/>
        <end position="1538"/>
    </location>
</feature>
<dbReference type="STRING" id="5078.A0A135LKI9"/>
<dbReference type="PROSITE" id="PS50297">
    <property type="entry name" value="ANK_REP_REGION"/>
    <property type="match status" value="1"/>
</dbReference>
<comment type="caution">
    <text evidence="6">The sequence shown here is derived from an EMBL/GenBank/DDBJ whole genome shotgun (WGS) entry which is preliminary data.</text>
</comment>
<dbReference type="RefSeq" id="XP_040648032.1">
    <property type="nucleotide sequence ID" value="XM_040794791.1"/>
</dbReference>
<dbReference type="PROSITE" id="PS50088">
    <property type="entry name" value="ANK_REPEAT"/>
    <property type="match status" value="2"/>
</dbReference>
<dbReference type="OMA" id="RFAYWYF"/>
<dbReference type="InterPro" id="IPR007111">
    <property type="entry name" value="NACHT_NTPase"/>
</dbReference>
<proteinExistence type="predicted"/>
<dbReference type="PANTHER" id="PTHR10039">
    <property type="entry name" value="AMELOGENIN"/>
    <property type="match status" value="1"/>
</dbReference>
<dbReference type="Pfam" id="PF11754">
    <property type="entry name" value="Velvet"/>
    <property type="match status" value="1"/>
</dbReference>
<evidence type="ECO:0000313" key="7">
    <source>
        <dbReference type="Proteomes" id="UP000070168"/>
    </source>
</evidence>
<organism evidence="6 7">
    <name type="scientific">Penicillium patulum</name>
    <name type="common">Penicillium griseofulvum</name>
    <dbReference type="NCBI Taxonomy" id="5078"/>
    <lineage>
        <taxon>Eukaryota</taxon>
        <taxon>Fungi</taxon>
        <taxon>Dikarya</taxon>
        <taxon>Ascomycota</taxon>
        <taxon>Pezizomycotina</taxon>
        <taxon>Eurotiomycetes</taxon>
        <taxon>Eurotiomycetidae</taxon>
        <taxon>Eurotiales</taxon>
        <taxon>Aspergillaceae</taxon>
        <taxon>Penicillium</taxon>
    </lineage>
</organism>
<dbReference type="Pfam" id="PF23397">
    <property type="entry name" value="DUF7104"/>
    <property type="match status" value="16"/>
</dbReference>
<dbReference type="Pfam" id="PF24883">
    <property type="entry name" value="NPHP3_N"/>
    <property type="match status" value="1"/>
</dbReference>
<dbReference type="InterPro" id="IPR002110">
    <property type="entry name" value="Ankyrin_rpt"/>
</dbReference>
<dbReference type="SMART" id="SM00248">
    <property type="entry name" value="ANK"/>
    <property type="match status" value="3"/>
</dbReference>
<dbReference type="Pfam" id="PF12796">
    <property type="entry name" value="Ank_2"/>
    <property type="match status" value="1"/>
</dbReference>
<feature type="domain" description="Velvet" evidence="5">
    <location>
        <begin position="1288"/>
        <end position="1615"/>
    </location>
</feature>
<evidence type="ECO:0000256" key="3">
    <source>
        <dbReference type="SAM" id="MobiDB-lite"/>
    </source>
</evidence>
<dbReference type="Proteomes" id="UP000070168">
    <property type="component" value="Unassembled WGS sequence"/>
</dbReference>
<dbReference type="PROSITE" id="PS51821">
    <property type="entry name" value="VELVET"/>
    <property type="match status" value="1"/>
</dbReference>
<sequence length="1615" mass="178716">MDVTHSVRVNGDSLWTAAIGMLGDELKSQIDFTQEQKNQSLNELLAVTEDARKRLVDKSWSFKRKNGEKVIVRDVLAKVAKWVNHFKDLGDIVVQYDPVHAALPWAGIRFLLNVAMGELNTYNELLETTATVAEILCRSTLFEGLLKHSRSQDAEELSRALVKLYASILTYLAKARTYYLQNGFRRVLKNGILASSDLESAFSAINKAQGDIHSCFGIFGLQAQLEMHDELHRMLKAFDAPVNRWSESLNAITDQLDVTRRKRILNWLSDEPYKQHHKQTKNDVLEGTGKWLLQDPTFLQWKNESASSIIWLHGIPGSGKSKLTSLVVEDMEDAFRRNQSPAPVYFYCSRNPAEPGRSDPSKILASIARQLSTLQAGGPLLDAAIETYNIREANAFASGPLGLDESKDLILKLLEQYKDATMTIVIDALDECNQSTRGSFLDTLQDLLNATPCLLKIFVSSRNDQDIVYKLENYPNLCLSSDRNSNDIDLFLRLETARLISNGSLLRSSTRKQELQDKIIKELSSNAHGMFSWASLQLEALCRQGTDDAIIERLGRLPRTLAKLYQDILSNIENLDADADRRFAQNALSWLLCAQKQLKSDDFLAAVSVAKDGSASAISKDQLLYLCSNLVIFDSTIDAFRFSHLSVREFLEGQEMYNPASANALVAEACLFNISRITPEVMQLPMLLSYSCLFWGFHAQVAAEQRLTRLKELLLKFFFGDREPPSCFLCWHKTVERLAFGETTPQLWDAISYTPSVLLVVCAYDLFGILNLEQWRKLAQERPKTRDGVTHEEVAVRRSSFGILEWVFNNKIRFEINGGVVKAAAGNSPNSGNKIMAFLLDKRGAHIQITEDAVQTIARVFDQNIFSCLLEKRGDEVQITAGVVKAAAENLYSGKEIIALLLDKRGGEIQITEQVIKAAAGNWRNGKEIITLLLDKRETEIQITGRVVKAASRNSHSSKEIMALLLDKRGAQVHVTEEAVQTAARELDENTFSRLFDKCGGEIQITEGVVKAAAGNSHRGKEIMAFLLDKRGAYIQITEGVVKAAARNMACGKEILELLLSKRGTEIRITERIAKAAARNLTCGKEIMALLLEKGGAEAQITEKVIKTAASNLHCGAGIVALLLDKRGTKIQISEGVVKAAARNLTCGKEIIALLLEKGGAEAQITEKVIKTAASNPHCGAGIVALLLDKRGTKIQISEGVVKAAAENWRSGEEIIALLLDKCGAETQITEGVVKAAARNWRSGKEIIALLLDKRGAETQITERVVKTAARNLTCGKEILALLLKKRGTEIQVTEKVIEAAAQTMACSDVVGLLLEKRRVETMAAITEKVCFAVACSGHLHSLRYLCQHIPPATIDPHWDAIARFCDAASRGDMDQTKQLLSKSVPFDTKNSNGQTPLWIAAFKGRTEIVRILALQKSINVDSLSVSGQSPIFWPSAYGYEDIVNILLSIGAKSHFVDANGRTAVSMARQNGHENIRKDRDVDGVARTDDPFSNLLLSGKAVMSPFYVEADPDPNSAPSHPSSINDLRLSSPSNAYDHPSARLPQPATFFSFTDLSIRSASLYRFQFRLMNWGSVEDTSQSIPALAEAWSDPFRVYSAKDFPGVRDCSILAERSR</sequence>
<dbReference type="OrthoDB" id="20872at2759"/>
<dbReference type="InterPro" id="IPR027417">
    <property type="entry name" value="P-loop_NTPase"/>
</dbReference>
<keyword evidence="2" id="KW-0040">ANK repeat</keyword>
<dbReference type="PANTHER" id="PTHR10039:SF16">
    <property type="entry name" value="GPI INOSITOL-DEACYLASE"/>
    <property type="match status" value="1"/>
</dbReference>
<dbReference type="GeneID" id="63710091"/>
<name>A0A135LKI9_PENPA</name>
<dbReference type="InterPro" id="IPR036770">
    <property type="entry name" value="Ankyrin_rpt-contain_sf"/>
</dbReference>
<dbReference type="SUPFAM" id="SSF48403">
    <property type="entry name" value="Ankyrin repeat"/>
    <property type="match status" value="1"/>
</dbReference>
<keyword evidence="1" id="KW-0677">Repeat</keyword>
<dbReference type="Gene3D" id="1.25.40.20">
    <property type="entry name" value="Ankyrin repeat-containing domain"/>
    <property type="match status" value="1"/>
</dbReference>
<dbReference type="Gene3D" id="3.40.50.300">
    <property type="entry name" value="P-loop containing nucleotide triphosphate hydrolases"/>
    <property type="match status" value="1"/>
</dbReference>
<evidence type="ECO:0000256" key="1">
    <source>
        <dbReference type="ARBA" id="ARBA00022737"/>
    </source>
</evidence>
<dbReference type="Gene3D" id="1.20.5.340">
    <property type="match status" value="7"/>
</dbReference>
<accession>A0A135LKI9</accession>
<dbReference type="InterPro" id="IPR056884">
    <property type="entry name" value="NPHP3-like_N"/>
</dbReference>